<feature type="transmembrane region" description="Helical" evidence="6">
    <location>
        <begin position="393"/>
        <end position="410"/>
    </location>
</feature>
<feature type="transmembrane region" description="Helical" evidence="6">
    <location>
        <begin position="253"/>
        <end position="278"/>
    </location>
</feature>
<gene>
    <name evidence="7" type="ORF">GA0070616_3811</name>
</gene>
<keyword evidence="3 6" id="KW-0812">Transmembrane</keyword>
<protein>
    <submittedName>
        <fullName evidence="7">Membrane protein involved in the export of O-antigen and teichoic acid</fullName>
    </submittedName>
</protein>
<feature type="transmembrane region" description="Helical" evidence="6">
    <location>
        <begin position="299"/>
        <end position="322"/>
    </location>
</feature>
<evidence type="ECO:0000313" key="8">
    <source>
        <dbReference type="Proteomes" id="UP000199699"/>
    </source>
</evidence>
<dbReference type="Pfam" id="PF01554">
    <property type="entry name" value="MatE"/>
    <property type="match status" value="1"/>
</dbReference>
<name>A0A1C6SHS6_9ACTN</name>
<dbReference type="GO" id="GO:0005886">
    <property type="term" value="C:plasma membrane"/>
    <property type="evidence" value="ECO:0007669"/>
    <property type="project" value="UniProtKB-SubCell"/>
</dbReference>
<evidence type="ECO:0000256" key="5">
    <source>
        <dbReference type="ARBA" id="ARBA00023136"/>
    </source>
</evidence>
<feature type="transmembrane region" description="Helical" evidence="6">
    <location>
        <begin position="445"/>
        <end position="464"/>
    </location>
</feature>
<feature type="transmembrane region" description="Helical" evidence="6">
    <location>
        <begin position="334"/>
        <end position="354"/>
    </location>
</feature>
<feature type="transmembrane region" description="Helical" evidence="6">
    <location>
        <begin position="366"/>
        <end position="387"/>
    </location>
</feature>
<dbReference type="PANTHER" id="PTHR30250:SF26">
    <property type="entry name" value="PSMA PROTEIN"/>
    <property type="match status" value="1"/>
</dbReference>
<dbReference type="PANTHER" id="PTHR30250">
    <property type="entry name" value="PST FAMILY PREDICTED COLANIC ACID TRANSPORTER"/>
    <property type="match status" value="1"/>
</dbReference>
<dbReference type="Proteomes" id="UP000199699">
    <property type="component" value="Unassembled WGS sequence"/>
</dbReference>
<reference evidence="7 8" key="1">
    <citation type="submission" date="2016-06" db="EMBL/GenBank/DDBJ databases">
        <authorList>
            <person name="Kjaerup R.B."/>
            <person name="Dalgaard T.S."/>
            <person name="Juul-Madsen H.R."/>
        </authorList>
    </citation>
    <scope>NUCLEOTIDE SEQUENCE [LARGE SCALE GENOMIC DNA]</scope>
    <source>
        <strain evidence="7 8">DSM 43818</strain>
    </source>
</reference>
<dbReference type="STRING" id="145857.GA0070616_3811"/>
<dbReference type="EMBL" id="FMHT01000003">
    <property type="protein sequence ID" value="SCL29060.1"/>
    <property type="molecule type" value="Genomic_DNA"/>
</dbReference>
<feature type="transmembrane region" description="Helical" evidence="6">
    <location>
        <begin position="41"/>
        <end position="60"/>
    </location>
</feature>
<keyword evidence="8" id="KW-1185">Reference proteome</keyword>
<dbReference type="GO" id="GO:0015297">
    <property type="term" value="F:antiporter activity"/>
    <property type="evidence" value="ECO:0007669"/>
    <property type="project" value="InterPro"/>
</dbReference>
<organism evidence="7 8">
    <name type="scientific">Micromonospora nigra</name>
    <dbReference type="NCBI Taxonomy" id="145857"/>
    <lineage>
        <taxon>Bacteria</taxon>
        <taxon>Bacillati</taxon>
        <taxon>Actinomycetota</taxon>
        <taxon>Actinomycetes</taxon>
        <taxon>Micromonosporales</taxon>
        <taxon>Micromonosporaceae</taxon>
        <taxon>Micromonospora</taxon>
    </lineage>
</organism>
<dbReference type="AlphaFoldDB" id="A0A1C6SHS6"/>
<evidence type="ECO:0000256" key="1">
    <source>
        <dbReference type="ARBA" id="ARBA00004651"/>
    </source>
</evidence>
<feature type="transmembrane region" description="Helical" evidence="6">
    <location>
        <begin position="422"/>
        <end position="439"/>
    </location>
</feature>
<feature type="transmembrane region" description="Helical" evidence="6">
    <location>
        <begin position="176"/>
        <end position="195"/>
    </location>
</feature>
<keyword evidence="4 6" id="KW-1133">Transmembrane helix</keyword>
<feature type="transmembrane region" description="Helical" evidence="6">
    <location>
        <begin position="215"/>
        <end position="233"/>
    </location>
</feature>
<keyword evidence="5 6" id="KW-0472">Membrane</keyword>
<proteinExistence type="predicted"/>
<sequence>MSAGQTPSIVRAGALSMVALVAVGGTRLVHGSLTSHATDRATYGLVGIMLAASLVASLLLPGGISSGLSKFIAFHRGAGDPASAWAVHRSLSRLGTVAAVLLGVAATGVVHWAYRPDVLDSLSLLALTVSYSMYTMDKAALYGHGLVARYAGIEIVTSLLAVAGTAVVVLTGTTTYLLPLCVGYGSFVVLSRWRLRSHHRAEGRPAGGRFPRREVMAFVLLGSVGTVASAGFLQGTQLLAGRFAEPSEVAHVVAAVTLIAPLYFLPRGLALALFPVMAGAQGAGDTSAVRRQVDSATRLLATTMTPVLLLGLLVAPVVLSLFGGARYAAGADVLRLMLCAAFFGIVQVPSVNALASGSVARTRIPVASAVTGCLVGLVLVWVTAPRLGAEGVALGYLVGTAVTAALPVLAVRRIHRLPWAGLLARCAGLLAVGLVVSRLDVLAGWSWSTLGVGAALLVGALIVLGRDLNLLRRLLRARRDPLPAAPPVAAATASERTL</sequence>
<evidence type="ECO:0000256" key="6">
    <source>
        <dbReference type="SAM" id="Phobius"/>
    </source>
</evidence>
<accession>A0A1C6SHS6</accession>
<dbReference type="RefSeq" id="WP_091084423.1">
    <property type="nucleotide sequence ID" value="NZ_FMHT01000003.1"/>
</dbReference>
<feature type="transmembrane region" description="Helical" evidence="6">
    <location>
        <begin position="94"/>
        <end position="112"/>
    </location>
</feature>
<dbReference type="GO" id="GO:0042910">
    <property type="term" value="F:xenobiotic transmembrane transporter activity"/>
    <property type="evidence" value="ECO:0007669"/>
    <property type="project" value="InterPro"/>
</dbReference>
<evidence type="ECO:0000313" key="7">
    <source>
        <dbReference type="EMBL" id="SCL29060.1"/>
    </source>
</evidence>
<comment type="subcellular location">
    <subcellularLocation>
        <location evidence="1">Cell membrane</location>
        <topology evidence="1">Multi-pass membrane protein</topology>
    </subcellularLocation>
</comment>
<dbReference type="InterPro" id="IPR050833">
    <property type="entry name" value="Poly_Biosynth_Transport"/>
</dbReference>
<dbReference type="InterPro" id="IPR002528">
    <property type="entry name" value="MATE_fam"/>
</dbReference>
<evidence type="ECO:0000256" key="4">
    <source>
        <dbReference type="ARBA" id="ARBA00022989"/>
    </source>
</evidence>
<keyword evidence="2" id="KW-1003">Cell membrane</keyword>
<evidence type="ECO:0000256" key="3">
    <source>
        <dbReference type="ARBA" id="ARBA00022692"/>
    </source>
</evidence>
<dbReference type="OrthoDB" id="3826649at2"/>
<evidence type="ECO:0000256" key="2">
    <source>
        <dbReference type="ARBA" id="ARBA00022475"/>
    </source>
</evidence>